<dbReference type="Proteomes" id="UP000190852">
    <property type="component" value="Unassembled WGS sequence"/>
</dbReference>
<dbReference type="Pfam" id="PF10899">
    <property type="entry name" value="AbiGi"/>
    <property type="match status" value="1"/>
</dbReference>
<dbReference type="EMBL" id="FUYQ01000004">
    <property type="protein sequence ID" value="SKB38894.1"/>
    <property type="molecule type" value="Genomic_DNA"/>
</dbReference>
<keyword evidence="2" id="KW-1185">Reference proteome</keyword>
<organism evidence="1 2">
    <name type="scientific">Parabacteroides chartae</name>
    <dbReference type="NCBI Taxonomy" id="1037355"/>
    <lineage>
        <taxon>Bacteria</taxon>
        <taxon>Pseudomonadati</taxon>
        <taxon>Bacteroidota</taxon>
        <taxon>Bacteroidia</taxon>
        <taxon>Bacteroidales</taxon>
        <taxon>Tannerellaceae</taxon>
        <taxon>Parabacteroides</taxon>
    </lineage>
</organism>
<sequence length="314" mass="36053">MKKNLNNINAASLFHFTKNLGSLKNIIRKGLRFSYAFESFDPDIILEELYPSVTAPTSNDKETCKDFGVSIPMVCFCDIPLLRTAEHAHKYGSYIIGLDKDFLSSIYSPIINPVLYINSENAKQLVIDFAKKKANADRDKTNLSCSDEVLKIYEQGGIEALFSHNKYNKIFEDCTNTIFSANFLLALTKPYVEIDSKGNYVCYYDEREWRAFLSDRCDPDTNWFWGVTNDEHNQNRKSWNKDIENSEAGFITIPRGFLYAAITHIIVRKDTEIEILINTIMCAKTIFGNKDVSEREKLLLVSKITSFERIALDY</sequence>
<evidence type="ECO:0000313" key="1">
    <source>
        <dbReference type="EMBL" id="SKB38894.1"/>
    </source>
</evidence>
<proteinExistence type="predicted"/>
<name>A0A1T5AV81_9BACT</name>
<evidence type="ECO:0000313" key="2">
    <source>
        <dbReference type="Proteomes" id="UP000190852"/>
    </source>
</evidence>
<accession>A0A1T5AV81</accession>
<protein>
    <submittedName>
        <fullName evidence="1">Putative abortive phage resistance protein AbiGi, antitoxin</fullName>
    </submittedName>
</protein>
<gene>
    <name evidence="1" type="ORF">SAMN05660349_00910</name>
</gene>
<reference evidence="2" key="1">
    <citation type="submission" date="2017-02" db="EMBL/GenBank/DDBJ databases">
        <authorList>
            <person name="Varghese N."/>
            <person name="Submissions S."/>
        </authorList>
    </citation>
    <scope>NUCLEOTIDE SEQUENCE [LARGE SCALE GENOMIC DNA]</scope>
    <source>
        <strain evidence="2">DSM 24967</strain>
    </source>
</reference>
<dbReference type="AlphaFoldDB" id="A0A1T5AV81"/>
<dbReference type="RefSeq" id="WP_079682579.1">
    <property type="nucleotide sequence ID" value="NZ_FUYQ01000004.1"/>
</dbReference>
<dbReference type="InterPro" id="IPR021223">
    <property type="entry name" value="AbiGi"/>
</dbReference>